<evidence type="ECO:0008006" key="23">
    <source>
        <dbReference type="Google" id="ProtNLM"/>
    </source>
</evidence>
<protein>
    <recommendedName>
        <fullName evidence="23">Dicer-like protein 2</fullName>
    </recommendedName>
</protein>
<feature type="domain" description="Helicase C-terminal" evidence="19">
    <location>
        <begin position="419"/>
        <end position="580"/>
    </location>
</feature>
<dbReference type="GeneID" id="41962496"/>
<dbReference type="GO" id="GO:0046872">
    <property type="term" value="F:metal ion binding"/>
    <property type="evidence" value="ECO:0007669"/>
    <property type="project" value="UniProtKB-KW"/>
</dbReference>
<dbReference type="GO" id="GO:0050688">
    <property type="term" value="P:regulation of defense response to virus"/>
    <property type="evidence" value="ECO:0007669"/>
    <property type="project" value="UniProtKB-KW"/>
</dbReference>
<keyword evidence="4" id="KW-0479">Metal-binding</keyword>
<dbReference type="GO" id="GO:0005524">
    <property type="term" value="F:ATP binding"/>
    <property type="evidence" value="ECO:0007669"/>
    <property type="project" value="UniProtKB-KW"/>
</dbReference>
<dbReference type="Gene3D" id="3.30.160.380">
    <property type="entry name" value="Dicer dimerisation domain"/>
    <property type="match status" value="1"/>
</dbReference>
<dbReference type="InterPro" id="IPR014720">
    <property type="entry name" value="dsRBD_dom"/>
</dbReference>
<organism evidence="21 22">
    <name type="scientific">Pyricularia grisea</name>
    <name type="common">Crabgrass-specific blast fungus</name>
    <name type="synonym">Magnaporthe grisea</name>
    <dbReference type="NCBI Taxonomy" id="148305"/>
    <lineage>
        <taxon>Eukaryota</taxon>
        <taxon>Fungi</taxon>
        <taxon>Dikarya</taxon>
        <taxon>Ascomycota</taxon>
        <taxon>Pezizomycotina</taxon>
        <taxon>Sordariomycetes</taxon>
        <taxon>Sordariomycetidae</taxon>
        <taxon>Magnaporthales</taxon>
        <taxon>Pyriculariaceae</taxon>
        <taxon>Pyricularia</taxon>
    </lineage>
</organism>
<reference evidence="22" key="1">
    <citation type="journal article" date="2019" name="Mol. Biol. Evol.">
        <title>Blast fungal genomes show frequent chromosomal changes, gene gains and losses, and effector gene turnover.</title>
        <authorList>
            <person name="Gomez Luciano L.B."/>
            <person name="Jason Tsai I."/>
            <person name="Chuma I."/>
            <person name="Tosa Y."/>
            <person name="Chen Y.H."/>
            <person name="Li J.Y."/>
            <person name="Li M.Y."/>
            <person name="Jade Lu M.Y."/>
            <person name="Nakayashiki H."/>
            <person name="Li W.H."/>
        </authorList>
    </citation>
    <scope>NUCLEOTIDE SEQUENCE</scope>
    <source>
        <strain evidence="22">NI907</strain>
    </source>
</reference>
<keyword evidence="9" id="KW-0067">ATP-binding</keyword>
<dbReference type="KEGG" id="pgri:PgNI_07577"/>
<keyword evidence="7" id="KW-0378">Hydrolase</keyword>
<accession>A0A6P8B2X1</accession>
<evidence type="ECO:0000313" key="22">
    <source>
        <dbReference type="RefSeq" id="XP_030981374.1"/>
    </source>
</evidence>
<evidence type="ECO:0000259" key="18">
    <source>
        <dbReference type="PROSITE" id="PS51192"/>
    </source>
</evidence>
<dbReference type="InterPro" id="IPR001650">
    <property type="entry name" value="Helicase_C-like"/>
</dbReference>
<dbReference type="InterPro" id="IPR027417">
    <property type="entry name" value="P-loop_NTPase"/>
</dbReference>
<feature type="domain" description="DRBM" evidence="16">
    <location>
        <begin position="1389"/>
        <end position="1470"/>
    </location>
</feature>
<dbReference type="CDD" id="cd00593">
    <property type="entry name" value="RIBOc"/>
    <property type="match status" value="2"/>
</dbReference>
<dbReference type="InterPro" id="IPR005034">
    <property type="entry name" value="Dicer_dimerisation"/>
</dbReference>
<dbReference type="PROSITE" id="PS51192">
    <property type="entry name" value="HELICASE_ATP_BIND_1"/>
    <property type="match status" value="1"/>
</dbReference>
<evidence type="ECO:0000256" key="8">
    <source>
        <dbReference type="ARBA" id="ARBA00022806"/>
    </source>
</evidence>
<evidence type="ECO:0000256" key="9">
    <source>
        <dbReference type="ARBA" id="ARBA00022840"/>
    </source>
</evidence>
<feature type="compositionally biased region" description="Low complexity" evidence="15">
    <location>
        <begin position="1"/>
        <end position="11"/>
    </location>
</feature>
<dbReference type="InterPro" id="IPR014001">
    <property type="entry name" value="Helicase_ATP-bd"/>
</dbReference>
<reference evidence="22" key="3">
    <citation type="submission" date="2025-08" db="UniProtKB">
        <authorList>
            <consortium name="RefSeq"/>
        </authorList>
    </citation>
    <scope>IDENTIFICATION</scope>
    <source>
        <strain evidence="22">NI907</strain>
    </source>
</reference>
<evidence type="ECO:0000256" key="6">
    <source>
        <dbReference type="ARBA" id="ARBA00022741"/>
    </source>
</evidence>
<evidence type="ECO:0000256" key="12">
    <source>
        <dbReference type="ARBA" id="ARBA00023118"/>
    </source>
</evidence>
<evidence type="ECO:0000256" key="14">
    <source>
        <dbReference type="PROSITE-ProRule" id="PRU00657"/>
    </source>
</evidence>
<name>A0A6P8B2X1_PYRGI</name>
<feature type="domain" description="RNase III" evidence="17">
    <location>
        <begin position="989"/>
        <end position="1128"/>
    </location>
</feature>
<dbReference type="PANTHER" id="PTHR14950">
    <property type="entry name" value="DICER-RELATED"/>
    <property type="match status" value="1"/>
</dbReference>
<dbReference type="Proteomes" id="UP000515153">
    <property type="component" value="Unplaced"/>
</dbReference>
<dbReference type="PROSITE" id="PS50142">
    <property type="entry name" value="RNASE_3_2"/>
    <property type="match status" value="2"/>
</dbReference>
<dbReference type="Gene3D" id="1.10.1520.10">
    <property type="entry name" value="Ribonuclease III domain"/>
    <property type="match status" value="2"/>
</dbReference>
<evidence type="ECO:0000259" key="19">
    <source>
        <dbReference type="PROSITE" id="PS51194"/>
    </source>
</evidence>
<evidence type="ECO:0000256" key="13">
    <source>
        <dbReference type="ARBA" id="ARBA00023211"/>
    </source>
</evidence>
<sequence>MSSQDGSVSSSDTAEGGRVVDRDKLNHSIADYGYETDSSASEQSTTGNVLSEEPPSLEKQPQSIIARAYQIEMFHASMQQNIIVSMDTGSGKTQVAVLRIRAELERTAPEKRVWFLAPTVALCAQQHEIIRSQIKVANSIVITGDDNVDSWSDIQTWDAVLKNVRVVVCTYRILLDALSHAFVTMDSISLLVLDEAHNCTGKFPGRLIMTEFYIPRKSAGDHVPHILGLTASPVMRSDLSSMEDLESSLDSVCRGPTLQREELLANVHQPTMTVATYKEGDLRSPVQYTRNMSGLHLAFANLDIAEDPYVLHLMGQRTARSLRELDRVLKKLDTYTQNQMRALQRRSSSLFRELGQWAVDSYIYNVVQKVSDLNSQSSWSGGWLDDERRYLHRAIQEINALPVAIPTPTPEMTSNKVQVLLRILRGCEGSPVGIIFVKERATAGILSQMLVTIPDINARFKVGCMVGTSKYGSRKKNIHEVLQQGDDLISLEKFRSGAINLLVATSVLEEGIDVPACNLVICFDMPANLKSFIQRRGRARRRESKLHLLIEEESQVSVKDWGALEAAMKQRYEDDMRELDHLAQVEEEDEMEVPPLHSKTTTAKVTVDDAKGHLEHFCRVVTGSQQYVDASPEYLVVTKTTAFVGGTPIPILGATVLLPASLPPKLREAHSSRDWISERNAKKDAALQAYKMLYEAGLINEHLLPIRESDFADREVDGRPSLLKVQEQWNPWLSIAEAWEPGSSNPTVHRRRLQLTDQDGMLMGELDALLPVPFPPISLLKLYWAQHSEHPWMVSFDSDLTMSGPGSTNPTSEIQLALEQTQVLLDMAFGHRFSVSEQSRALRFVWPNRTLKLQMIGGQPFSRELGEAHGGDYIIRSSGRDPYIYKSWTPVKPPLDLVRGCWKAKPDQEEPPTDAPWVAVKRLPKNCGFVKNSGMPMGLPKEQQAPGQKRFDYIIPEQLCTFDTIPATLVQLGMLVPSITQAMEPYFVAQELLQRTAVGSLDFQDIDLVMMAITASSAGELTNYERIEFLGDAVLKIGAALTCAANNLHFPEGYLSLLKDRLVSNSRLCKAAMALGLDEFIITRQHSLKQWRNMLKTSEPPNNQRKMSTKTLADVVESLIGAAYIEGGMSKAIRCISLMIPNEHWRSFEESRAVLYQAALNDVPLPSTLEPLEDLLGYSFNKKSLLIEAVTHASYNMPGSAGSSLERLEFLGDSVLDFVVVSRLFSVNDPAPIEHYNMHLLRTAVVNGEFLGFLAMEWRSAATQRSVVVKTGQGIADDLETVETPGLPLFSFLRHNASGDWVRDQQMAEERHAEMAPGIRDALEHGKRYPWDLLARLHISKVHSDVLEAVIAAVWVDSGSMEECEKLIERAGILRYLDRALRDGVKILHPKEELGRVAQSNKVVYKVSKTRRAAAAVGDEVPGELVEGQGPEFLCSVAVGDRCVARVGGAVNKNEAMTKAALEAIRLWEEAGRSWDNVGVILEDGV</sequence>
<dbReference type="SMART" id="SM00490">
    <property type="entry name" value="HELICc"/>
    <property type="match status" value="1"/>
</dbReference>
<feature type="region of interest" description="Disordered" evidence="15">
    <location>
        <begin position="1"/>
        <end position="61"/>
    </location>
</feature>
<dbReference type="PROSITE" id="PS51327">
    <property type="entry name" value="DICER_DSRBF"/>
    <property type="match status" value="1"/>
</dbReference>
<keyword evidence="3" id="KW-0930">Antiviral protein</keyword>
<evidence type="ECO:0000256" key="4">
    <source>
        <dbReference type="ARBA" id="ARBA00022723"/>
    </source>
</evidence>
<dbReference type="GO" id="GO:0051607">
    <property type="term" value="P:defense response to virus"/>
    <property type="evidence" value="ECO:0007669"/>
    <property type="project" value="UniProtKB-KW"/>
</dbReference>
<evidence type="ECO:0000256" key="15">
    <source>
        <dbReference type="SAM" id="MobiDB-lite"/>
    </source>
</evidence>
<evidence type="ECO:0000256" key="10">
    <source>
        <dbReference type="ARBA" id="ARBA00022842"/>
    </source>
</evidence>
<keyword evidence="13" id="KW-0464">Manganese</keyword>
<dbReference type="GO" id="GO:0004386">
    <property type="term" value="F:helicase activity"/>
    <property type="evidence" value="ECO:0007669"/>
    <property type="project" value="UniProtKB-KW"/>
</dbReference>
<dbReference type="GO" id="GO:0004525">
    <property type="term" value="F:ribonuclease III activity"/>
    <property type="evidence" value="ECO:0007669"/>
    <property type="project" value="InterPro"/>
</dbReference>
<feature type="domain" description="Dicer dsRNA-binding fold" evidence="20">
    <location>
        <begin position="610"/>
        <end position="713"/>
    </location>
</feature>
<dbReference type="CDD" id="cd18034">
    <property type="entry name" value="DEXHc_dicer"/>
    <property type="match status" value="1"/>
</dbReference>
<evidence type="ECO:0000259" key="17">
    <source>
        <dbReference type="PROSITE" id="PS50142"/>
    </source>
</evidence>
<feature type="domain" description="Helicase ATP-binding" evidence="18">
    <location>
        <begin position="73"/>
        <end position="251"/>
    </location>
</feature>
<keyword evidence="5" id="KW-0677">Repeat</keyword>
<dbReference type="InterPro" id="IPR011545">
    <property type="entry name" value="DEAD/DEAH_box_helicase_dom"/>
</dbReference>
<dbReference type="PANTHER" id="PTHR14950:SF37">
    <property type="entry name" value="ENDORIBONUCLEASE DICER"/>
    <property type="match status" value="1"/>
</dbReference>
<dbReference type="GO" id="GO:0030422">
    <property type="term" value="P:siRNA processing"/>
    <property type="evidence" value="ECO:0007669"/>
    <property type="project" value="TreeGrafter"/>
</dbReference>
<keyword evidence="21" id="KW-1185">Reference proteome</keyword>
<proteinExistence type="inferred from homology"/>
<keyword evidence="10" id="KW-0460">Magnesium</keyword>
<dbReference type="GO" id="GO:0003723">
    <property type="term" value="F:RNA binding"/>
    <property type="evidence" value="ECO:0007669"/>
    <property type="project" value="UniProtKB-UniRule"/>
</dbReference>
<gene>
    <name evidence="22" type="ORF">PgNI_07577</name>
</gene>
<dbReference type="PROSITE" id="PS00517">
    <property type="entry name" value="RNASE_3_1"/>
    <property type="match status" value="1"/>
</dbReference>
<dbReference type="SMART" id="SM00487">
    <property type="entry name" value="DEXDc"/>
    <property type="match status" value="1"/>
</dbReference>
<evidence type="ECO:0000313" key="21">
    <source>
        <dbReference type="Proteomes" id="UP000515153"/>
    </source>
</evidence>
<keyword evidence="6" id="KW-0547">Nucleotide-binding</keyword>
<dbReference type="SUPFAM" id="SSF52540">
    <property type="entry name" value="P-loop containing nucleoside triphosphate hydrolases"/>
    <property type="match status" value="1"/>
</dbReference>
<evidence type="ECO:0000256" key="5">
    <source>
        <dbReference type="ARBA" id="ARBA00022737"/>
    </source>
</evidence>
<dbReference type="Pfam" id="PF00270">
    <property type="entry name" value="DEAD"/>
    <property type="match status" value="1"/>
</dbReference>
<dbReference type="GO" id="GO:0005634">
    <property type="term" value="C:nucleus"/>
    <property type="evidence" value="ECO:0007669"/>
    <property type="project" value="TreeGrafter"/>
</dbReference>
<evidence type="ECO:0000259" key="16">
    <source>
        <dbReference type="PROSITE" id="PS50137"/>
    </source>
</evidence>
<evidence type="ECO:0000256" key="7">
    <source>
        <dbReference type="ARBA" id="ARBA00022801"/>
    </source>
</evidence>
<keyword evidence="8" id="KW-0347">Helicase</keyword>
<keyword evidence="12" id="KW-0051">Antiviral defense</keyword>
<evidence type="ECO:0000256" key="1">
    <source>
        <dbReference type="ARBA" id="ARBA00001936"/>
    </source>
</evidence>
<comment type="cofactor">
    <cofactor evidence="1">
        <name>Mn(2+)</name>
        <dbReference type="ChEBI" id="CHEBI:29035"/>
    </cofactor>
</comment>
<evidence type="ECO:0000259" key="20">
    <source>
        <dbReference type="PROSITE" id="PS51327"/>
    </source>
</evidence>
<evidence type="ECO:0000256" key="2">
    <source>
        <dbReference type="ARBA" id="ARBA00001946"/>
    </source>
</evidence>
<dbReference type="Gene3D" id="3.40.50.300">
    <property type="entry name" value="P-loop containing nucleotide triphosphate hydrolases"/>
    <property type="match status" value="2"/>
</dbReference>
<dbReference type="InterPro" id="IPR000999">
    <property type="entry name" value="RNase_III_dom"/>
</dbReference>
<feature type="domain" description="RNase III" evidence="17">
    <location>
        <begin position="1169"/>
        <end position="1359"/>
    </location>
</feature>
<dbReference type="GO" id="GO:0005737">
    <property type="term" value="C:cytoplasm"/>
    <property type="evidence" value="ECO:0007669"/>
    <property type="project" value="TreeGrafter"/>
</dbReference>
<comment type="similarity">
    <text evidence="14">Belongs to the helicase family. Dicer subfamily.</text>
</comment>
<dbReference type="InterPro" id="IPR036389">
    <property type="entry name" value="RNase_III_sf"/>
</dbReference>
<dbReference type="PROSITE" id="PS50137">
    <property type="entry name" value="DS_RBD"/>
    <property type="match status" value="1"/>
</dbReference>
<evidence type="ECO:0000256" key="3">
    <source>
        <dbReference type="ARBA" id="ARBA00022721"/>
    </source>
</evidence>
<dbReference type="SMART" id="SM00535">
    <property type="entry name" value="RIBOc"/>
    <property type="match status" value="2"/>
</dbReference>
<dbReference type="Pfam" id="PF00271">
    <property type="entry name" value="Helicase_C"/>
    <property type="match status" value="1"/>
</dbReference>
<reference evidence="22" key="2">
    <citation type="submission" date="2019-10" db="EMBL/GenBank/DDBJ databases">
        <authorList>
            <consortium name="NCBI Genome Project"/>
        </authorList>
    </citation>
    <scope>NUCLEOTIDE SEQUENCE</scope>
    <source>
        <strain evidence="22">NI907</strain>
    </source>
</reference>
<comment type="cofactor">
    <cofactor evidence="2">
        <name>Mg(2+)</name>
        <dbReference type="ChEBI" id="CHEBI:18420"/>
    </cofactor>
</comment>
<dbReference type="Pfam" id="PF03368">
    <property type="entry name" value="Dicer_dimer"/>
    <property type="match status" value="1"/>
</dbReference>
<dbReference type="InterPro" id="IPR038248">
    <property type="entry name" value="Dicer_dimer_sf"/>
</dbReference>
<dbReference type="PROSITE" id="PS51194">
    <property type="entry name" value="HELICASE_CTER"/>
    <property type="match status" value="1"/>
</dbReference>
<keyword evidence="11 14" id="KW-0694">RNA-binding</keyword>
<dbReference type="Pfam" id="PF00636">
    <property type="entry name" value="Ribonuclease_3"/>
    <property type="match status" value="2"/>
</dbReference>
<dbReference type="SUPFAM" id="SSF69065">
    <property type="entry name" value="RNase III domain-like"/>
    <property type="match status" value="2"/>
</dbReference>
<feature type="compositionally biased region" description="Polar residues" evidence="15">
    <location>
        <begin position="36"/>
        <end position="49"/>
    </location>
</feature>
<evidence type="ECO:0000256" key="11">
    <source>
        <dbReference type="ARBA" id="ARBA00022884"/>
    </source>
</evidence>
<dbReference type="RefSeq" id="XP_030981374.1">
    <property type="nucleotide sequence ID" value="XM_031127587.1"/>
</dbReference>